<accession>A0ABU2KZ55</accession>
<evidence type="ECO:0000256" key="10">
    <source>
        <dbReference type="HAMAP-Rule" id="MF_00454"/>
    </source>
</evidence>
<dbReference type="RefSeq" id="WP_311546933.1">
    <property type="nucleotide sequence ID" value="NZ_JAVREK010000025.1"/>
</dbReference>
<organism evidence="12 13">
    <name type="scientific">Streptomonospora wellingtoniae</name>
    <dbReference type="NCBI Taxonomy" id="3075544"/>
    <lineage>
        <taxon>Bacteria</taxon>
        <taxon>Bacillati</taxon>
        <taxon>Actinomycetota</taxon>
        <taxon>Actinomycetes</taxon>
        <taxon>Streptosporangiales</taxon>
        <taxon>Nocardiopsidaceae</taxon>
        <taxon>Streptomonospora</taxon>
    </lineage>
</organism>
<keyword evidence="3 10" id="KW-0812">Transmembrane</keyword>
<feature type="compositionally biased region" description="Low complexity" evidence="11">
    <location>
        <begin position="29"/>
        <end position="39"/>
    </location>
</feature>
<feature type="region of interest" description="Disordered" evidence="11">
    <location>
        <begin position="208"/>
        <end position="230"/>
    </location>
</feature>
<keyword evidence="10" id="KW-0406">Ion transport</keyword>
<evidence type="ECO:0000256" key="8">
    <source>
        <dbReference type="ARBA" id="ARBA00035585"/>
    </source>
</evidence>
<comment type="caution">
    <text evidence="12">The sequence shown here is derived from an EMBL/GenBank/DDBJ whole genome shotgun (WGS) entry which is preliminary data.</text>
</comment>
<evidence type="ECO:0000313" key="12">
    <source>
        <dbReference type="EMBL" id="MDT0304432.1"/>
    </source>
</evidence>
<dbReference type="HAMAP" id="MF_00454">
    <property type="entry name" value="FluC"/>
    <property type="match status" value="1"/>
</dbReference>
<dbReference type="InterPro" id="IPR003691">
    <property type="entry name" value="FluC"/>
</dbReference>
<evidence type="ECO:0000256" key="11">
    <source>
        <dbReference type="SAM" id="MobiDB-lite"/>
    </source>
</evidence>
<dbReference type="PANTHER" id="PTHR28259:SF1">
    <property type="entry name" value="FLUORIDE EXPORT PROTEIN 1-RELATED"/>
    <property type="match status" value="1"/>
</dbReference>
<keyword evidence="10" id="KW-0915">Sodium</keyword>
<keyword evidence="6 10" id="KW-0407">Ion channel</keyword>
<comment type="similarity">
    <text evidence="7 10">Belongs to the fluoride channel Fluc/FEX (TC 1.A.43) family.</text>
</comment>
<feature type="compositionally biased region" description="Low complexity" evidence="11">
    <location>
        <begin position="8"/>
        <end position="17"/>
    </location>
</feature>
<feature type="binding site" evidence="10">
    <location>
        <position position="156"/>
    </location>
    <ligand>
        <name>Na(+)</name>
        <dbReference type="ChEBI" id="CHEBI:29101"/>
        <note>structural</note>
    </ligand>
</feature>
<evidence type="ECO:0000256" key="4">
    <source>
        <dbReference type="ARBA" id="ARBA00022989"/>
    </source>
</evidence>
<feature type="binding site" evidence="10">
    <location>
        <position position="153"/>
    </location>
    <ligand>
        <name>Na(+)</name>
        <dbReference type="ChEBI" id="CHEBI:29101"/>
        <note>structural</note>
    </ligand>
</feature>
<keyword evidence="4 10" id="KW-1133">Transmembrane helix</keyword>
<feature type="transmembrane region" description="Helical" evidence="10">
    <location>
        <begin position="79"/>
        <end position="101"/>
    </location>
</feature>
<protein>
    <recommendedName>
        <fullName evidence="10">Fluoride-specific ion channel FluC</fullName>
    </recommendedName>
</protein>
<feature type="transmembrane region" description="Helical" evidence="10">
    <location>
        <begin position="175"/>
        <end position="198"/>
    </location>
</feature>
<gene>
    <name evidence="10" type="primary">fluC</name>
    <name evidence="10" type="synonym">crcB</name>
    <name evidence="12" type="ORF">RM446_20120</name>
</gene>
<keyword evidence="10" id="KW-0479">Metal-binding</keyword>
<feature type="transmembrane region" description="Helical" evidence="10">
    <location>
        <begin position="142"/>
        <end position="163"/>
    </location>
</feature>
<comment type="subcellular location">
    <subcellularLocation>
        <location evidence="1 10">Cell membrane</location>
        <topology evidence="1 10">Multi-pass membrane protein</topology>
    </subcellularLocation>
</comment>
<evidence type="ECO:0000256" key="1">
    <source>
        <dbReference type="ARBA" id="ARBA00004651"/>
    </source>
</evidence>
<evidence type="ECO:0000256" key="5">
    <source>
        <dbReference type="ARBA" id="ARBA00023136"/>
    </source>
</evidence>
<feature type="region of interest" description="Disordered" evidence="11">
    <location>
        <begin position="1"/>
        <end position="39"/>
    </location>
</feature>
<sequence length="230" mass="22884">MPERPEPSDSSASSASPEGREPDTGPGGPADAADGADGADASFRTASTAEPAHREIVDPDVDLHIFGQRREFRDAPWSVLAAVALGGAFGGAARSALGLALPHAAGGVPWATLTANVSGCLLIGVLMTAVAHLSADTGPSRLLRPFAGVGLIGGYTTFSAHVGDVRDLLESGAPAAALGYIAATLLGGLAAVWAGVALTERLLDHRQAHGRASAPSGGRGGSRGNAEVAS</sequence>
<dbReference type="Proteomes" id="UP001183226">
    <property type="component" value="Unassembled WGS sequence"/>
</dbReference>
<evidence type="ECO:0000256" key="3">
    <source>
        <dbReference type="ARBA" id="ARBA00022692"/>
    </source>
</evidence>
<comment type="function">
    <text evidence="9 10">Fluoride-specific ion channel. Important for reducing fluoride concentration in the cell, thus reducing its toxicity.</text>
</comment>
<evidence type="ECO:0000256" key="7">
    <source>
        <dbReference type="ARBA" id="ARBA00035120"/>
    </source>
</evidence>
<dbReference type="EMBL" id="JAVREK010000025">
    <property type="protein sequence ID" value="MDT0304432.1"/>
    <property type="molecule type" value="Genomic_DNA"/>
</dbReference>
<evidence type="ECO:0000256" key="9">
    <source>
        <dbReference type="ARBA" id="ARBA00049940"/>
    </source>
</evidence>
<keyword evidence="2 10" id="KW-1003">Cell membrane</keyword>
<name>A0ABU2KZ55_9ACTN</name>
<feature type="transmembrane region" description="Helical" evidence="10">
    <location>
        <begin position="107"/>
        <end position="130"/>
    </location>
</feature>
<proteinExistence type="inferred from homology"/>
<reference evidence="13" key="1">
    <citation type="submission" date="2023-07" db="EMBL/GenBank/DDBJ databases">
        <title>30 novel species of actinomycetes from the DSMZ collection.</title>
        <authorList>
            <person name="Nouioui I."/>
        </authorList>
    </citation>
    <scope>NUCLEOTIDE SEQUENCE [LARGE SCALE GENOMIC DNA]</scope>
    <source>
        <strain evidence="13">DSM 45055</strain>
    </source>
</reference>
<dbReference type="Pfam" id="PF02537">
    <property type="entry name" value="CRCB"/>
    <property type="match status" value="1"/>
</dbReference>
<dbReference type="PANTHER" id="PTHR28259">
    <property type="entry name" value="FLUORIDE EXPORT PROTEIN 1-RELATED"/>
    <property type="match status" value="1"/>
</dbReference>
<comment type="activity regulation">
    <text evidence="10">Na(+) is not transported, but it plays an essential structural role and its presence is essential for fluoride channel function.</text>
</comment>
<keyword evidence="13" id="KW-1185">Reference proteome</keyword>
<evidence type="ECO:0000256" key="2">
    <source>
        <dbReference type="ARBA" id="ARBA00022475"/>
    </source>
</evidence>
<keyword evidence="10" id="KW-0813">Transport</keyword>
<evidence type="ECO:0000313" key="13">
    <source>
        <dbReference type="Proteomes" id="UP001183226"/>
    </source>
</evidence>
<comment type="catalytic activity">
    <reaction evidence="8">
        <text>fluoride(in) = fluoride(out)</text>
        <dbReference type="Rhea" id="RHEA:76159"/>
        <dbReference type="ChEBI" id="CHEBI:17051"/>
    </reaction>
    <physiologicalReaction direction="left-to-right" evidence="8">
        <dbReference type="Rhea" id="RHEA:76160"/>
    </physiologicalReaction>
</comment>
<keyword evidence="5 10" id="KW-0472">Membrane</keyword>
<evidence type="ECO:0000256" key="6">
    <source>
        <dbReference type="ARBA" id="ARBA00023303"/>
    </source>
</evidence>